<keyword evidence="2" id="KW-1185">Reference proteome</keyword>
<dbReference type="PANTHER" id="PTHR31025:SF29">
    <property type="entry name" value="SI:CH211-196P9.1"/>
    <property type="match status" value="1"/>
</dbReference>
<dbReference type="Proteomes" id="UP001221898">
    <property type="component" value="Unassembled WGS sequence"/>
</dbReference>
<dbReference type="PANTHER" id="PTHR31025">
    <property type="entry name" value="SI:CH211-196P9.1-RELATED"/>
    <property type="match status" value="1"/>
</dbReference>
<dbReference type="EMBL" id="JAINUG010001531">
    <property type="protein sequence ID" value="KAJ8355212.1"/>
    <property type="molecule type" value="Genomic_DNA"/>
</dbReference>
<name>A0AAD7VXZ1_9TELE</name>
<protein>
    <submittedName>
        <fullName evidence="1">Uncharacterized protein</fullName>
    </submittedName>
</protein>
<evidence type="ECO:0000313" key="1">
    <source>
        <dbReference type="EMBL" id="KAJ8355212.1"/>
    </source>
</evidence>
<comment type="caution">
    <text evidence="1">The sequence shown here is derived from an EMBL/GenBank/DDBJ whole genome shotgun (WGS) entry which is preliminary data.</text>
</comment>
<evidence type="ECO:0000313" key="2">
    <source>
        <dbReference type="Proteomes" id="UP001221898"/>
    </source>
</evidence>
<accession>A0AAD7VXZ1</accession>
<reference evidence="1" key="1">
    <citation type="journal article" date="2023" name="Science">
        <title>Genome structures resolve the early diversification of teleost fishes.</title>
        <authorList>
            <person name="Parey E."/>
            <person name="Louis A."/>
            <person name="Montfort J."/>
            <person name="Bouchez O."/>
            <person name="Roques C."/>
            <person name="Iampietro C."/>
            <person name="Lluch J."/>
            <person name="Castinel A."/>
            <person name="Donnadieu C."/>
            <person name="Desvignes T."/>
            <person name="Floi Bucao C."/>
            <person name="Jouanno E."/>
            <person name="Wen M."/>
            <person name="Mejri S."/>
            <person name="Dirks R."/>
            <person name="Jansen H."/>
            <person name="Henkel C."/>
            <person name="Chen W.J."/>
            <person name="Zahm M."/>
            <person name="Cabau C."/>
            <person name="Klopp C."/>
            <person name="Thompson A.W."/>
            <person name="Robinson-Rechavi M."/>
            <person name="Braasch I."/>
            <person name="Lecointre G."/>
            <person name="Bobe J."/>
            <person name="Postlethwait J.H."/>
            <person name="Berthelot C."/>
            <person name="Roest Crollius H."/>
            <person name="Guiguen Y."/>
        </authorList>
    </citation>
    <scope>NUCLEOTIDE SEQUENCE</scope>
    <source>
        <strain evidence="1">NC1722</strain>
    </source>
</reference>
<sequence length="139" mass="15521">MKKMRDTLEYRQHLIHDPDRSSTVLSVFPRLLDTKGLILQDFRLLFGSETSSKLLEKWQNSFKAKVIKQADMLFLTSTPLLMRLLLSAKNQHADEPLPEFIMIVKVVGKGSLLSCSFQLTVTGVCPAEVGSNGATSRGL</sequence>
<proteinExistence type="predicted"/>
<dbReference type="AlphaFoldDB" id="A0AAD7VXZ1"/>
<gene>
    <name evidence="1" type="ORF">AAFF_G00085990</name>
</gene>
<organism evidence="1 2">
    <name type="scientific">Aldrovandia affinis</name>
    <dbReference type="NCBI Taxonomy" id="143900"/>
    <lineage>
        <taxon>Eukaryota</taxon>
        <taxon>Metazoa</taxon>
        <taxon>Chordata</taxon>
        <taxon>Craniata</taxon>
        <taxon>Vertebrata</taxon>
        <taxon>Euteleostomi</taxon>
        <taxon>Actinopterygii</taxon>
        <taxon>Neopterygii</taxon>
        <taxon>Teleostei</taxon>
        <taxon>Notacanthiformes</taxon>
        <taxon>Halosauridae</taxon>
        <taxon>Aldrovandia</taxon>
    </lineage>
</organism>